<reference evidence="2 3" key="1">
    <citation type="journal article" date="2023" name="Plants (Basel)">
        <title>Bridging the Gap: Combining Genomics and Transcriptomics Approaches to Understand Stylosanthes scabra, an Orphan Legume from the Brazilian Caatinga.</title>
        <authorList>
            <person name="Ferreira-Neto J.R.C."/>
            <person name="da Silva M.D."/>
            <person name="Binneck E."/>
            <person name="de Melo N.F."/>
            <person name="da Silva R.H."/>
            <person name="de Melo A.L.T.M."/>
            <person name="Pandolfi V."/>
            <person name="Bustamante F.O."/>
            <person name="Brasileiro-Vidal A.C."/>
            <person name="Benko-Iseppon A.M."/>
        </authorList>
    </citation>
    <scope>NUCLEOTIDE SEQUENCE [LARGE SCALE GENOMIC DNA]</scope>
    <source>
        <tissue evidence="2">Leaves</tissue>
    </source>
</reference>
<feature type="compositionally biased region" description="Basic and acidic residues" evidence="1">
    <location>
        <begin position="1"/>
        <end position="15"/>
    </location>
</feature>
<feature type="region of interest" description="Disordered" evidence="1">
    <location>
        <begin position="1"/>
        <end position="21"/>
    </location>
</feature>
<name>A0ABU6S6A8_9FABA</name>
<dbReference type="EMBL" id="JASCZI010060456">
    <property type="protein sequence ID" value="MED6131980.1"/>
    <property type="molecule type" value="Genomic_DNA"/>
</dbReference>
<comment type="caution">
    <text evidence="2">The sequence shown here is derived from an EMBL/GenBank/DDBJ whole genome shotgun (WGS) entry which is preliminary data.</text>
</comment>
<accession>A0ABU6S6A8</accession>
<dbReference type="Proteomes" id="UP001341840">
    <property type="component" value="Unassembled WGS sequence"/>
</dbReference>
<proteinExistence type="predicted"/>
<organism evidence="2 3">
    <name type="scientific">Stylosanthes scabra</name>
    <dbReference type="NCBI Taxonomy" id="79078"/>
    <lineage>
        <taxon>Eukaryota</taxon>
        <taxon>Viridiplantae</taxon>
        <taxon>Streptophyta</taxon>
        <taxon>Embryophyta</taxon>
        <taxon>Tracheophyta</taxon>
        <taxon>Spermatophyta</taxon>
        <taxon>Magnoliopsida</taxon>
        <taxon>eudicotyledons</taxon>
        <taxon>Gunneridae</taxon>
        <taxon>Pentapetalae</taxon>
        <taxon>rosids</taxon>
        <taxon>fabids</taxon>
        <taxon>Fabales</taxon>
        <taxon>Fabaceae</taxon>
        <taxon>Papilionoideae</taxon>
        <taxon>50 kb inversion clade</taxon>
        <taxon>dalbergioids sensu lato</taxon>
        <taxon>Dalbergieae</taxon>
        <taxon>Pterocarpus clade</taxon>
        <taxon>Stylosanthes</taxon>
    </lineage>
</organism>
<evidence type="ECO:0000313" key="2">
    <source>
        <dbReference type="EMBL" id="MED6131980.1"/>
    </source>
</evidence>
<evidence type="ECO:0000313" key="3">
    <source>
        <dbReference type="Proteomes" id="UP001341840"/>
    </source>
</evidence>
<keyword evidence="3" id="KW-1185">Reference proteome</keyword>
<protein>
    <submittedName>
        <fullName evidence="2">Uncharacterized protein</fullName>
    </submittedName>
</protein>
<gene>
    <name evidence="2" type="ORF">PIB30_015131</name>
</gene>
<evidence type="ECO:0000256" key="1">
    <source>
        <dbReference type="SAM" id="MobiDB-lite"/>
    </source>
</evidence>
<sequence>MSELGKPERNEELRLLPEGQLEDVHDKTTKIQATLPTDLKDNLVRLLRRNSDLFASDMLEEEKDE</sequence>